<dbReference type="EMBL" id="JBHUHZ010000001">
    <property type="protein sequence ID" value="MFD2160791.1"/>
    <property type="molecule type" value="Genomic_DNA"/>
</dbReference>
<feature type="transmembrane region" description="Helical" evidence="1">
    <location>
        <begin position="29"/>
        <end position="47"/>
    </location>
</feature>
<protein>
    <submittedName>
        <fullName evidence="2">Uncharacterized protein</fullName>
    </submittedName>
</protein>
<evidence type="ECO:0000313" key="3">
    <source>
        <dbReference type="Proteomes" id="UP001597387"/>
    </source>
</evidence>
<keyword evidence="1" id="KW-0472">Membrane</keyword>
<dbReference type="Proteomes" id="UP001597387">
    <property type="component" value="Unassembled WGS sequence"/>
</dbReference>
<gene>
    <name evidence="2" type="ORF">ACFSJU_00160</name>
</gene>
<keyword evidence="1" id="KW-1133">Transmembrane helix</keyword>
<keyword evidence="3" id="KW-1185">Reference proteome</keyword>
<sequence>MIGGAVSLTFSINKTENLKLKTLFEQPSTVFLVVFSVVLELLAASTRSIGTDAIGLSALIFAVVYFSASFLIAFYNSTGRFNRYLSIAMFFGVAIELIAGIQADITESRFNTPYYVSFMLVGIILGKVAGLKSAKRIRSLEV</sequence>
<comment type="caution">
    <text evidence="2">The sequence shown here is derived from an EMBL/GenBank/DDBJ whole genome shotgun (WGS) entry which is preliminary data.</text>
</comment>
<accession>A0ABW4ZFZ8</accession>
<reference evidence="3" key="1">
    <citation type="journal article" date="2019" name="Int. J. Syst. Evol. Microbiol.">
        <title>The Global Catalogue of Microorganisms (GCM) 10K type strain sequencing project: providing services to taxonomists for standard genome sequencing and annotation.</title>
        <authorList>
            <consortium name="The Broad Institute Genomics Platform"/>
            <consortium name="The Broad Institute Genome Sequencing Center for Infectious Disease"/>
            <person name="Wu L."/>
            <person name="Ma J."/>
        </authorList>
    </citation>
    <scope>NUCLEOTIDE SEQUENCE [LARGE SCALE GENOMIC DNA]</scope>
    <source>
        <strain evidence="3">KCTC 42217</strain>
    </source>
</reference>
<feature type="transmembrane region" description="Helical" evidence="1">
    <location>
        <begin position="53"/>
        <end position="75"/>
    </location>
</feature>
<feature type="transmembrane region" description="Helical" evidence="1">
    <location>
        <begin position="114"/>
        <end position="131"/>
    </location>
</feature>
<organism evidence="2 3">
    <name type="scientific">Paradesertivirga mongoliensis</name>
    <dbReference type="NCBI Taxonomy" id="2100740"/>
    <lineage>
        <taxon>Bacteria</taxon>
        <taxon>Pseudomonadati</taxon>
        <taxon>Bacteroidota</taxon>
        <taxon>Sphingobacteriia</taxon>
        <taxon>Sphingobacteriales</taxon>
        <taxon>Sphingobacteriaceae</taxon>
        <taxon>Paradesertivirga</taxon>
    </lineage>
</organism>
<name>A0ABW4ZFZ8_9SPHI</name>
<evidence type="ECO:0000256" key="1">
    <source>
        <dbReference type="SAM" id="Phobius"/>
    </source>
</evidence>
<feature type="transmembrane region" description="Helical" evidence="1">
    <location>
        <begin position="84"/>
        <end position="102"/>
    </location>
</feature>
<proteinExistence type="predicted"/>
<keyword evidence="1" id="KW-0812">Transmembrane</keyword>
<dbReference type="RefSeq" id="WP_255902068.1">
    <property type="nucleotide sequence ID" value="NZ_JAFMZO010000002.1"/>
</dbReference>
<evidence type="ECO:0000313" key="2">
    <source>
        <dbReference type="EMBL" id="MFD2160791.1"/>
    </source>
</evidence>